<keyword evidence="4" id="KW-1185">Reference proteome</keyword>
<dbReference type="Pfam" id="PF00990">
    <property type="entry name" value="GGDEF"/>
    <property type="match status" value="1"/>
</dbReference>
<protein>
    <submittedName>
        <fullName evidence="3">Diguanylate cyclase (GGDEF) domain-containing protein</fullName>
    </submittedName>
</protein>
<dbReference type="InterPro" id="IPR050469">
    <property type="entry name" value="Diguanylate_Cyclase"/>
</dbReference>
<dbReference type="CDD" id="cd01949">
    <property type="entry name" value="GGDEF"/>
    <property type="match status" value="1"/>
</dbReference>
<dbReference type="Proteomes" id="UP000182975">
    <property type="component" value="Unassembled WGS sequence"/>
</dbReference>
<dbReference type="InterPro" id="IPR043128">
    <property type="entry name" value="Rev_trsase/Diguanyl_cyclase"/>
</dbReference>
<sequence>MFELEAWIAIDAVSAAVLVILFAATHDGSVLRSRQRRFFRRALCMMAGLVLVDVLAHLLQGVPSVSFPLAFLQQALVPVCLFLGVAYAASCIEVHRAMPTWWYVANGVVCAADIIFLSVMATAGVLPGPFGSLVPSDGWIWWAQAAFLCIYLVVDAIFFLVRQVRIGTTTAYSLLLAMAITIAGIGLQLIVSNTLILPAALAVAALSRYAVVQAEGTSVDFLTGIWNRRALDRKLDQLVRSHRTFGGLLIDIDEFKNINDRFGHVTGDAVLVEFSKLLVDCFRVDDTVARYGGDEFFVIVEVNDEAILSLITKRVRETLIRFNGESALPCEVQVSIGSALYVPGDGIDDLRDKAKRASSALEYVNRLDAAMYAEKAQKRILRGNVQSYVSA</sequence>
<dbReference type="RefSeq" id="WP_066660034.1">
    <property type="nucleotide sequence ID" value="NZ_CP011402.1"/>
</dbReference>
<feature type="transmembrane region" description="Helical" evidence="1">
    <location>
        <begin position="172"/>
        <end position="191"/>
    </location>
</feature>
<dbReference type="Gene3D" id="3.30.70.270">
    <property type="match status" value="1"/>
</dbReference>
<keyword evidence="1" id="KW-0812">Transmembrane</keyword>
<evidence type="ECO:0000313" key="3">
    <source>
        <dbReference type="EMBL" id="SEO44852.1"/>
    </source>
</evidence>
<feature type="transmembrane region" description="Helical" evidence="1">
    <location>
        <begin position="6"/>
        <end position="26"/>
    </location>
</feature>
<feature type="transmembrane region" description="Helical" evidence="1">
    <location>
        <begin position="139"/>
        <end position="160"/>
    </location>
</feature>
<keyword evidence="1" id="KW-0472">Membrane</keyword>
<gene>
    <name evidence="3" type="ORF">SAMN02910314_00291</name>
</gene>
<organism evidence="3 4">
    <name type="scientific">Denitrobacterium detoxificans</name>
    <dbReference type="NCBI Taxonomy" id="79604"/>
    <lineage>
        <taxon>Bacteria</taxon>
        <taxon>Bacillati</taxon>
        <taxon>Actinomycetota</taxon>
        <taxon>Coriobacteriia</taxon>
        <taxon>Eggerthellales</taxon>
        <taxon>Eggerthellaceae</taxon>
        <taxon>Denitrobacterium</taxon>
    </lineage>
</organism>
<dbReference type="AlphaFoldDB" id="A0A1H8PS51"/>
<dbReference type="PANTHER" id="PTHR45138:SF9">
    <property type="entry name" value="DIGUANYLATE CYCLASE DGCM-RELATED"/>
    <property type="match status" value="1"/>
</dbReference>
<evidence type="ECO:0000256" key="1">
    <source>
        <dbReference type="SAM" id="Phobius"/>
    </source>
</evidence>
<feature type="transmembrane region" description="Helical" evidence="1">
    <location>
        <begin position="38"/>
        <end position="59"/>
    </location>
</feature>
<dbReference type="PANTHER" id="PTHR45138">
    <property type="entry name" value="REGULATORY COMPONENTS OF SENSORY TRANSDUCTION SYSTEM"/>
    <property type="match status" value="1"/>
</dbReference>
<feature type="transmembrane region" description="Helical" evidence="1">
    <location>
        <begin position="71"/>
        <end position="89"/>
    </location>
</feature>
<dbReference type="SUPFAM" id="SSF55073">
    <property type="entry name" value="Nucleotide cyclase"/>
    <property type="match status" value="1"/>
</dbReference>
<dbReference type="SMART" id="SM00267">
    <property type="entry name" value="GGDEF"/>
    <property type="match status" value="1"/>
</dbReference>
<name>A0A1H8PS51_9ACTN</name>
<evidence type="ECO:0000313" key="4">
    <source>
        <dbReference type="Proteomes" id="UP000182975"/>
    </source>
</evidence>
<dbReference type="InterPro" id="IPR029787">
    <property type="entry name" value="Nucleotide_cyclase"/>
</dbReference>
<dbReference type="PROSITE" id="PS50887">
    <property type="entry name" value="GGDEF"/>
    <property type="match status" value="1"/>
</dbReference>
<proteinExistence type="predicted"/>
<dbReference type="EMBL" id="FOEC01000001">
    <property type="protein sequence ID" value="SEO44852.1"/>
    <property type="molecule type" value="Genomic_DNA"/>
</dbReference>
<dbReference type="OrthoDB" id="23692at2"/>
<accession>A0A1H8PS51</accession>
<evidence type="ECO:0000259" key="2">
    <source>
        <dbReference type="PROSITE" id="PS50887"/>
    </source>
</evidence>
<reference evidence="4" key="1">
    <citation type="submission" date="2016-10" db="EMBL/GenBank/DDBJ databases">
        <authorList>
            <person name="Varghese N."/>
        </authorList>
    </citation>
    <scope>NUCLEOTIDE SEQUENCE [LARGE SCALE GENOMIC DNA]</scope>
    <source>
        <strain evidence="4">DSM 21843</strain>
    </source>
</reference>
<feature type="domain" description="GGDEF" evidence="2">
    <location>
        <begin position="243"/>
        <end position="374"/>
    </location>
</feature>
<dbReference type="InterPro" id="IPR000160">
    <property type="entry name" value="GGDEF_dom"/>
</dbReference>
<dbReference type="GO" id="GO:0052621">
    <property type="term" value="F:diguanylate cyclase activity"/>
    <property type="evidence" value="ECO:0007669"/>
    <property type="project" value="TreeGrafter"/>
</dbReference>
<feature type="transmembrane region" description="Helical" evidence="1">
    <location>
        <begin position="101"/>
        <end position="127"/>
    </location>
</feature>
<keyword evidence="1" id="KW-1133">Transmembrane helix</keyword>
<dbReference type="NCBIfam" id="TIGR00254">
    <property type="entry name" value="GGDEF"/>
    <property type="match status" value="1"/>
</dbReference>